<evidence type="ECO:0000256" key="16">
    <source>
        <dbReference type="SAM" id="MobiDB-lite"/>
    </source>
</evidence>
<dbReference type="Proteomes" id="UP000432089">
    <property type="component" value="Unassembled WGS sequence"/>
</dbReference>
<evidence type="ECO:0000256" key="1">
    <source>
        <dbReference type="ARBA" id="ARBA00004571"/>
    </source>
</evidence>
<keyword evidence="10 15" id="KW-0798">TonB box</keyword>
<keyword evidence="13 14" id="KW-0998">Cell outer membrane</keyword>
<dbReference type="NCBIfam" id="TIGR01783">
    <property type="entry name" value="TonB-siderophor"/>
    <property type="match status" value="1"/>
</dbReference>
<evidence type="ECO:0000256" key="4">
    <source>
        <dbReference type="ARBA" id="ARBA00022452"/>
    </source>
</evidence>
<dbReference type="InterPro" id="IPR036942">
    <property type="entry name" value="Beta-barrel_TonB_sf"/>
</dbReference>
<evidence type="ECO:0000313" key="20">
    <source>
        <dbReference type="EMBL" id="KAB0677703.1"/>
    </source>
</evidence>
<evidence type="ECO:0000256" key="6">
    <source>
        <dbReference type="ARBA" id="ARBA00022692"/>
    </source>
</evidence>
<dbReference type="RefSeq" id="WP_150971754.1">
    <property type="nucleotide sequence ID" value="NZ_VZDO01000015.1"/>
</dbReference>
<dbReference type="InterPro" id="IPR037066">
    <property type="entry name" value="Plug_dom_sf"/>
</dbReference>
<dbReference type="FunFam" id="2.170.130.10:FF:000001">
    <property type="entry name" value="Catecholate siderophore TonB-dependent receptor"/>
    <property type="match status" value="1"/>
</dbReference>
<comment type="similarity">
    <text evidence="2 14 15">Belongs to the TonB-dependent receptor family.</text>
</comment>
<keyword evidence="6 14" id="KW-0812">Transmembrane</keyword>
<evidence type="ECO:0000256" key="14">
    <source>
        <dbReference type="PROSITE-ProRule" id="PRU01360"/>
    </source>
</evidence>
<dbReference type="Pfam" id="PF00593">
    <property type="entry name" value="TonB_dep_Rec_b-barrel"/>
    <property type="match status" value="1"/>
</dbReference>
<dbReference type="GO" id="GO:0038023">
    <property type="term" value="F:signaling receptor activity"/>
    <property type="evidence" value="ECO:0007669"/>
    <property type="project" value="InterPro"/>
</dbReference>
<keyword evidence="3 14" id="KW-0813">Transport</keyword>
<dbReference type="InterPro" id="IPR000531">
    <property type="entry name" value="Beta-barrel_TonB"/>
</dbReference>
<dbReference type="PANTHER" id="PTHR32552">
    <property type="entry name" value="FERRICHROME IRON RECEPTOR-RELATED"/>
    <property type="match status" value="1"/>
</dbReference>
<keyword evidence="5" id="KW-0410">Iron transport</keyword>
<feature type="domain" description="TonB-dependent receptor plug" evidence="19">
    <location>
        <begin position="94"/>
        <end position="194"/>
    </location>
</feature>
<evidence type="ECO:0000256" key="9">
    <source>
        <dbReference type="ARBA" id="ARBA00023065"/>
    </source>
</evidence>
<feature type="domain" description="TonB-dependent receptor-like beta-barrel" evidence="18">
    <location>
        <begin position="270"/>
        <end position="703"/>
    </location>
</feature>
<evidence type="ECO:0000256" key="12">
    <source>
        <dbReference type="ARBA" id="ARBA00023170"/>
    </source>
</evidence>
<dbReference type="GO" id="GO:0015891">
    <property type="term" value="P:siderophore transport"/>
    <property type="evidence" value="ECO:0007669"/>
    <property type="project" value="InterPro"/>
</dbReference>
<dbReference type="GO" id="GO:0015344">
    <property type="term" value="F:siderophore uptake transmembrane transporter activity"/>
    <property type="evidence" value="ECO:0007669"/>
    <property type="project" value="TreeGrafter"/>
</dbReference>
<sequence length="732" mass="79588">MAASPFFPPRRSVFLCCVLGLVPASAGAQDVIDLDTVNVRTDGPATAAAAAANGRQDTNAAARSGATEGNGTGPVNGYVAKVTTTGSKTSTPIIEIPQTISVVTQDQLEDRAVQNLGEALSYTPGIVTQPFGNDPRFFAPIIRGFNSTYSIYLNNFRFSRDFGAIAFEPYGQERIEVIKGPASVLYGQDEPGGIVNLVQKRPTGTQFGEVGGEIGTDDRYVAKFDLGGVLSDVVSYRLTGLGRLADEQQDFTDDKRFYIAPTLTISPDADTSLTILSSVQYDAGTSPLGLPQLGTLDDNPLGEIPRSRYVGDPDFNGNDSTLGTVGYEFRHRFNDTFEFRQNVQYVSYDSDYNNFFFLGLLADNRTATRLYNVQSEKYDGLGIDNQFESKFETGPLEHTTLIGLDYRNNEQWRSSNFSGSLTTIDVFDPVYGGFDYDPGPASVTDTRLQQLGVYAQDQIKLGGLVTTLSLRQDFAENENERTSDSRNYDKLTGRVGALYLFDSGIAPYVSYSTSFNPTAGANDSQELLKPTEGEQVEGGVKYQPPGSNALVTASVFEVTKTNIVNTEFTAAGPVITQVGEARSRGFELEANASLVEGLDLVAAYTYTDTEVRDSIRPELIGRNLINVPNNAASLWLNYTVQPNALGPNLAWLEGVSLGGGVRYLGDRYANDINTIELSDTTVFDAALRYEKNNFKAALNVSNLTDKRYVSSCSFGCFFGDGRKVIGSLSYKW</sequence>
<dbReference type="InterPro" id="IPR010105">
    <property type="entry name" value="TonB_sidphr_rcpt"/>
</dbReference>
<feature type="compositionally biased region" description="Low complexity" evidence="16">
    <location>
        <begin position="49"/>
        <end position="62"/>
    </location>
</feature>
<dbReference type="PANTHER" id="PTHR32552:SF68">
    <property type="entry name" value="FERRICHROME OUTER MEMBRANE TRANSPORTER_PHAGE RECEPTOR"/>
    <property type="match status" value="1"/>
</dbReference>
<gene>
    <name evidence="20" type="ORF">F6X38_17105</name>
</gene>
<dbReference type="SUPFAM" id="SSF56935">
    <property type="entry name" value="Porins"/>
    <property type="match status" value="1"/>
</dbReference>
<protein>
    <submittedName>
        <fullName evidence="20">TonB-dependent siderophore receptor</fullName>
    </submittedName>
</protein>
<evidence type="ECO:0000313" key="21">
    <source>
        <dbReference type="Proteomes" id="UP000432089"/>
    </source>
</evidence>
<evidence type="ECO:0000259" key="19">
    <source>
        <dbReference type="Pfam" id="PF07715"/>
    </source>
</evidence>
<feature type="signal peptide" evidence="17">
    <location>
        <begin position="1"/>
        <end position="28"/>
    </location>
</feature>
<keyword evidence="7 17" id="KW-0732">Signal</keyword>
<comment type="subcellular location">
    <subcellularLocation>
        <location evidence="1 14">Cell outer membrane</location>
        <topology evidence="1 14">Multi-pass membrane protein</topology>
    </subcellularLocation>
</comment>
<dbReference type="AlphaFoldDB" id="A0A7V7PLZ8"/>
<evidence type="ECO:0000256" key="15">
    <source>
        <dbReference type="RuleBase" id="RU003357"/>
    </source>
</evidence>
<dbReference type="InterPro" id="IPR039426">
    <property type="entry name" value="TonB-dep_rcpt-like"/>
</dbReference>
<dbReference type="PROSITE" id="PS52016">
    <property type="entry name" value="TONB_DEPENDENT_REC_3"/>
    <property type="match status" value="1"/>
</dbReference>
<feature type="region of interest" description="Disordered" evidence="16">
    <location>
        <begin position="49"/>
        <end position="73"/>
    </location>
</feature>
<proteinExistence type="inferred from homology"/>
<evidence type="ECO:0000256" key="13">
    <source>
        <dbReference type="ARBA" id="ARBA00023237"/>
    </source>
</evidence>
<keyword evidence="11 14" id="KW-0472">Membrane</keyword>
<name>A0A7V7PLZ8_9HYPH</name>
<evidence type="ECO:0000256" key="2">
    <source>
        <dbReference type="ARBA" id="ARBA00009810"/>
    </source>
</evidence>
<evidence type="ECO:0000256" key="5">
    <source>
        <dbReference type="ARBA" id="ARBA00022496"/>
    </source>
</evidence>
<feature type="chain" id="PRO_5031228397" evidence="17">
    <location>
        <begin position="29"/>
        <end position="732"/>
    </location>
</feature>
<dbReference type="InterPro" id="IPR012910">
    <property type="entry name" value="Plug_dom"/>
</dbReference>
<dbReference type="Gene3D" id="2.40.170.20">
    <property type="entry name" value="TonB-dependent receptor, beta-barrel domain"/>
    <property type="match status" value="1"/>
</dbReference>
<organism evidence="20 21">
    <name type="scientific">Plantimonas leprariae</name>
    <dbReference type="NCBI Taxonomy" id="2615207"/>
    <lineage>
        <taxon>Bacteria</taxon>
        <taxon>Pseudomonadati</taxon>
        <taxon>Pseudomonadota</taxon>
        <taxon>Alphaproteobacteria</taxon>
        <taxon>Hyphomicrobiales</taxon>
        <taxon>Aurantimonadaceae</taxon>
        <taxon>Plantimonas</taxon>
    </lineage>
</organism>
<evidence type="ECO:0000256" key="3">
    <source>
        <dbReference type="ARBA" id="ARBA00022448"/>
    </source>
</evidence>
<evidence type="ECO:0000256" key="7">
    <source>
        <dbReference type="ARBA" id="ARBA00022729"/>
    </source>
</evidence>
<dbReference type="CDD" id="cd01347">
    <property type="entry name" value="ligand_gated_channel"/>
    <property type="match status" value="1"/>
</dbReference>
<keyword evidence="12 20" id="KW-0675">Receptor</keyword>
<evidence type="ECO:0000256" key="17">
    <source>
        <dbReference type="SAM" id="SignalP"/>
    </source>
</evidence>
<dbReference type="Pfam" id="PF07715">
    <property type="entry name" value="Plug"/>
    <property type="match status" value="1"/>
</dbReference>
<evidence type="ECO:0000259" key="18">
    <source>
        <dbReference type="Pfam" id="PF00593"/>
    </source>
</evidence>
<evidence type="ECO:0000256" key="8">
    <source>
        <dbReference type="ARBA" id="ARBA00023004"/>
    </source>
</evidence>
<accession>A0A7V7PLZ8</accession>
<dbReference type="Gene3D" id="2.170.130.10">
    <property type="entry name" value="TonB-dependent receptor, plug domain"/>
    <property type="match status" value="1"/>
</dbReference>
<comment type="caution">
    <text evidence="20">The sequence shown here is derived from an EMBL/GenBank/DDBJ whole genome shotgun (WGS) entry which is preliminary data.</text>
</comment>
<keyword evidence="21" id="KW-1185">Reference proteome</keyword>
<dbReference type="EMBL" id="VZDO01000015">
    <property type="protein sequence ID" value="KAB0677703.1"/>
    <property type="molecule type" value="Genomic_DNA"/>
</dbReference>
<reference evidence="20 21" key="1">
    <citation type="submission" date="2019-09" db="EMBL/GenBank/DDBJ databases">
        <title>YIM 132180 draft genome.</title>
        <authorList>
            <person name="Zhang K."/>
        </authorList>
    </citation>
    <scope>NUCLEOTIDE SEQUENCE [LARGE SCALE GENOMIC DNA]</scope>
    <source>
        <strain evidence="20 21">YIM 132180</strain>
    </source>
</reference>
<evidence type="ECO:0000256" key="10">
    <source>
        <dbReference type="ARBA" id="ARBA00023077"/>
    </source>
</evidence>
<keyword evidence="8" id="KW-0408">Iron</keyword>
<keyword evidence="4 14" id="KW-1134">Transmembrane beta strand</keyword>
<keyword evidence="9" id="KW-0406">Ion transport</keyword>
<dbReference type="GO" id="GO:0009279">
    <property type="term" value="C:cell outer membrane"/>
    <property type="evidence" value="ECO:0007669"/>
    <property type="project" value="UniProtKB-SubCell"/>
</dbReference>
<evidence type="ECO:0000256" key="11">
    <source>
        <dbReference type="ARBA" id="ARBA00023136"/>
    </source>
</evidence>